<dbReference type="AlphaFoldDB" id="A0AAP9DY35"/>
<protein>
    <submittedName>
        <fullName evidence="5">AMP-binding protein</fullName>
    </submittedName>
    <submittedName>
        <fullName evidence="6">Long-chain fatty acid--CoA ligase</fullName>
    </submittedName>
</protein>
<dbReference type="FunFam" id="3.30.300.30:FF:000008">
    <property type="entry name" value="2,3-dihydroxybenzoate-AMP ligase"/>
    <property type="match status" value="1"/>
</dbReference>
<reference evidence="5 8" key="2">
    <citation type="submission" date="2022-05" db="EMBL/GenBank/DDBJ databases">
        <title>Genome Sequencing of Bee-Associated Microbes.</title>
        <authorList>
            <person name="Dunlap C."/>
        </authorList>
    </citation>
    <scope>NUCLEOTIDE SEQUENCE [LARGE SCALE GENOMIC DNA]</scope>
    <source>
        <strain evidence="5 8">NRRL B-14613</strain>
    </source>
</reference>
<evidence type="ECO:0000313" key="6">
    <source>
        <dbReference type="EMBL" id="QDM46053.1"/>
    </source>
</evidence>
<dbReference type="PANTHER" id="PTHR43767:SF1">
    <property type="entry name" value="NONRIBOSOMAL PEPTIDE SYNTHASE PES1 (EUROFUNG)-RELATED"/>
    <property type="match status" value="1"/>
</dbReference>
<dbReference type="InterPro" id="IPR045851">
    <property type="entry name" value="AMP-bd_C_sf"/>
</dbReference>
<evidence type="ECO:0000256" key="1">
    <source>
        <dbReference type="ARBA" id="ARBA00006432"/>
    </source>
</evidence>
<name>A0AAP9DY35_PANTH</name>
<comment type="similarity">
    <text evidence="1">Belongs to the ATP-dependent AMP-binding enzyme family.</text>
</comment>
<evidence type="ECO:0000259" key="4">
    <source>
        <dbReference type="Pfam" id="PF13193"/>
    </source>
</evidence>
<dbReference type="RefSeq" id="WP_087440847.1">
    <property type="nucleotide sequence ID" value="NZ_CABMNB010000010.1"/>
</dbReference>
<keyword evidence="2 6" id="KW-0436">Ligase</keyword>
<dbReference type="Gene3D" id="3.40.50.12780">
    <property type="entry name" value="N-terminal domain of ligase-like"/>
    <property type="match status" value="1"/>
</dbReference>
<dbReference type="GeneID" id="76998871"/>
<proteinExistence type="inferred from homology"/>
<organism evidence="6 7">
    <name type="scientific">Paenibacillus thiaminolyticus</name>
    <name type="common">Bacillus thiaminolyticus</name>
    <dbReference type="NCBI Taxonomy" id="49283"/>
    <lineage>
        <taxon>Bacteria</taxon>
        <taxon>Bacillati</taxon>
        <taxon>Bacillota</taxon>
        <taxon>Bacilli</taxon>
        <taxon>Bacillales</taxon>
        <taxon>Paenibacillaceae</taxon>
        <taxon>Paenibacillus</taxon>
    </lineage>
</organism>
<sequence>MVSLLLSNGAEPERRDQAMHDSALRWFENRCRHTPDRIATVDWHRGIRLTYRTLHRRAERLAAALQSSGIGHGDRVAVLLHNQTEMLEAVLGCGMIGAIAVPLNWRLSVAELHGIMLDCEPKLMVYDGDDPEMARLVAGLPLADSAQLSVAALESSMEGAAVKRHHPAYGDAWMMIYTGGTTGKPKGVVLTHGSVYWNAVNTVVSWQLTADDVTPTVLPMFHTGGLNALTMPVLMAGGTVVVVRAFQCEDMVRLLNEERCTIALMVPTMYHMLVHSGAFAQAEFPAMRAFLSGGAPCPLSVYQAFQAKGLPFKEGYGATESGPNNFVIDPAIAAHKPGSVGLPMMFSEAKLIPLPGGTGSVGPNQVGELALRGGHLFSHYWNNPEATSEALQEGWFVTGDLASQDKDGYYYIVGRKKDMIITGGENVYPLEVEHTLESCPGVKEAAVVGLADEKWGEVVAAVVAVDGSASVTQAGLAAFCSARIGKYKVPKRFLLVRELPTTAVGKLDKKRMKEWFGG</sequence>
<dbReference type="SUPFAM" id="SSF56801">
    <property type="entry name" value="Acetyl-CoA synthetase-like"/>
    <property type="match status" value="1"/>
</dbReference>
<dbReference type="Proteomes" id="UP000315377">
    <property type="component" value="Chromosome"/>
</dbReference>
<dbReference type="PROSITE" id="PS00455">
    <property type="entry name" value="AMP_BINDING"/>
    <property type="match status" value="1"/>
</dbReference>
<dbReference type="Proteomes" id="UP001209276">
    <property type="component" value="Unassembled WGS sequence"/>
</dbReference>
<dbReference type="GO" id="GO:0016878">
    <property type="term" value="F:acid-thiol ligase activity"/>
    <property type="evidence" value="ECO:0007669"/>
    <property type="project" value="UniProtKB-ARBA"/>
</dbReference>
<dbReference type="InterPro" id="IPR050237">
    <property type="entry name" value="ATP-dep_AMP-bd_enzyme"/>
</dbReference>
<keyword evidence="8" id="KW-1185">Reference proteome</keyword>
<evidence type="ECO:0000313" key="8">
    <source>
        <dbReference type="Proteomes" id="UP001209276"/>
    </source>
</evidence>
<dbReference type="InterPro" id="IPR000873">
    <property type="entry name" value="AMP-dep_synth/lig_dom"/>
</dbReference>
<dbReference type="PANTHER" id="PTHR43767">
    <property type="entry name" value="LONG-CHAIN-FATTY-ACID--COA LIGASE"/>
    <property type="match status" value="1"/>
</dbReference>
<accession>A0AAP9DY35</accession>
<dbReference type="InterPro" id="IPR020845">
    <property type="entry name" value="AMP-binding_CS"/>
</dbReference>
<gene>
    <name evidence="6" type="ORF">FLT43_23205</name>
    <name evidence="5" type="ORF">M5W83_00515</name>
</gene>
<dbReference type="Gene3D" id="3.30.300.30">
    <property type="match status" value="1"/>
</dbReference>
<evidence type="ECO:0000256" key="2">
    <source>
        <dbReference type="ARBA" id="ARBA00022598"/>
    </source>
</evidence>
<evidence type="ECO:0000313" key="5">
    <source>
        <dbReference type="EMBL" id="MCY9605661.1"/>
    </source>
</evidence>
<evidence type="ECO:0000259" key="3">
    <source>
        <dbReference type="Pfam" id="PF00501"/>
    </source>
</evidence>
<feature type="domain" description="AMP-binding enzyme C-terminal" evidence="4">
    <location>
        <begin position="431"/>
        <end position="506"/>
    </location>
</feature>
<dbReference type="InterPro" id="IPR042099">
    <property type="entry name" value="ANL_N_sf"/>
</dbReference>
<dbReference type="EMBL" id="CP041405">
    <property type="protein sequence ID" value="QDM46053.1"/>
    <property type="molecule type" value="Genomic_DNA"/>
</dbReference>
<dbReference type="Pfam" id="PF13193">
    <property type="entry name" value="AMP-binding_C"/>
    <property type="match status" value="1"/>
</dbReference>
<feature type="domain" description="AMP-dependent synthetase/ligase" evidence="3">
    <location>
        <begin position="27"/>
        <end position="381"/>
    </location>
</feature>
<dbReference type="InterPro" id="IPR025110">
    <property type="entry name" value="AMP-bd_C"/>
</dbReference>
<dbReference type="EMBL" id="JAMDMM010000003">
    <property type="protein sequence ID" value="MCY9605661.1"/>
    <property type="molecule type" value="Genomic_DNA"/>
</dbReference>
<reference evidence="6 7" key="1">
    <citation type="submission" date="2019-07" db="EMBL/GenBank/DDBJ databases">
        <title>Paenibacillus thiaminolyticus NRRL B-4156.</title>
        <authorList>
            <person name="Hehnly C."/>
            <person name="Zhang L."/>
        </authorList>
    </citation>
    <scope>NUCLEOTIDE SEQUENCE [LARGE SCALE GENOMIC DNA]</scope>
    <source>
        <strain evidence="6 7">NRRL B-4156</strain>
    </source>
</reference>
<evidence type="ECO:0000313" key="7">
    <source>
        <dbReference type="Proteomes" id="UP000315377"/>
    </source>
</evidence>
<dbReference type="Pfam" id="PF00501">
    <property type="entry name" value="AMP-binding"/>
    <property type="match status" value="1"/>
</dbReference>